<reference evidence="2 3" key="1">
    <citation type="submission" date="2019-07" db="EMBL/GenBank/DDBJ databases">
        <title>Whole genome shotgun sequence of Adhaeribacter aerolatus NBRC 106133.</title>
        <authorList>
            <person name="Hosoyama A."/>
            <person name="Uohara A."/>
            <person name="Ohji S."/>
            <person name="Ichikawa N."/>
        </authorList>
    </citation>
    <scope>NUCLEOTIDE SEQUENCE [LARGE SCALE GENOMIC DNA]</scope>
    <source>
        <strain evidence="2 3">NBRC 106133</strain>
    </source>
</reference>
<evidence type="ECO:0000313" key="2">
    <source>
        <dbReference type="EMBL" id="GEO03589.1"/>
    </source>
</evidence>
<evidence type="ECO:0008006" key="4">
    <source>
        <dbReference type="Google" id="ProtNLM"/>
    </source>
</evidence>
<feature type="transmembrane region" description="Helical" evidence="1">
    <location>
        <begin position="136"/>
        <end position="156"/>
    </location>
</feature>
<comment type="caution">
    <text evidence="2">The sequence shown here is derived from an EMBL/GenBank/DDBJ whole genome shotgun (WGS) entry which is preliminary data.</text>
</comment>
<keyword evidence="1" id="KW-0472">Membrane</keyword>
<dbReference type="EMBL" id="BJYS01000006">
    <property type="protein sequence ID" value="GEO03589.1"/>
    <property type="molecule type" value="Genomic_DNA"/>
</dbReference>
<feature type="transmembrane region" description="Helical" evidence="1">
    <location>
        <begin position="38"/>
        <end position="61"/>
    </location>
</feature>
<feature type="transmembrane region" description="Helical" evidence="1">
    <location>
        <begin position="81"/>
        <end position="102"/>
    </location>
</feature>
<feature type="transmembrane region" description="Helical" evidence="1">
    <location>
        <begin position="200"/>
        <end position="217"/>
    </location>
</feature>
<feature type="transmembrane region" description="Helical" evidence="1">
    <location>
        <begin position="177"/>
        <end position="194"/>
    </location>
</feature>
<name>A0A512AV40_9BACT</name>
<keyword evidence="1" id="KW-0812">Transmembrane</keyword>
<sequence length="222" mass="24925">MNLGNNFKYKGKEFNLMETQVADPATNFSFKQINKKAFVLNGISIFLGFIFFSSGLAKLYFEHKFPGIIGPVWLEARLEEYNLGLFARFVAYAQVIIGFLLLTLRYRTLGAIGLLPMLLNILVITISLHWQGTPYVIAVFLLLNLLLLVAEAPKLLHLIGFKTTHPIQASQNPGKMGILWLLGFALVLLSSNISYYNLQLAYIFNATGVFTALYSFYKGGRV</sequence>
<accession>A0A512AV40</accession>
<protein>
    <recommendedName>
        <fullName evidence="4">DoxX family protein</fullName>
    </recommendedName>
</protein>
<keyword evidence="1" id="KW-1133">Transmembrane helix</keyword>
<feature type="transmembrane region" description="Helical" evidence="1">
    <location>
        <begin position="109"/>
        <end position="130"/>
    </location>
</feature>
<evidence type="ECO:0000256" key="1">
    <source>
        <dbReference type="SAM" id="Phobius"/>
    </source>
</evidence>
<dbReference type="AlphaFoldDB" id="A0A512AV40"/>
<gene>
    <name evidence="2" type="ORF">AAE02nite_12530</name>
</gene>
<dbReference type="Proteomes" id="UP000321532">
    <property type="component" value="Unassembled WGS sequence"/>
</dbReference>
<evidence type="ECO:0000313" key="3">
    <source>
        <dbReference type="Proteomes" id="UP000321532"/>
    </source>
</evidence>
<proteinExistence type="predicted"/>
<organism evidence="2 3">
    <name type="scientific">Adhaeribacter aerolatus</name>
    <dbReference type="NCBI Taxonomy" id="670289"/>
    <lineage>
        <taxon>Bacteria</taxon>
        <taxon>Pseudomonadati</taxon>
        <taxon>Bacteroidota</taxon>
        <taxon>Cytophagia</taxon>
        <taxon>Cytophagales</taxon>
        <taxon>Hymenobacteraceae</taxon>
        <taxon>Adhaeribacter</taxon>
    </lineage>
</organism>
<keyword evidence="3" id="KW-1185">Reference proteome</keyword>